<organism evidence="2 3">
    <name type="scientific">[Actinomadura] parvosata subsp. kistnae</name>
    <dbReference type="NCBI Taxonomy" id="1909395"/>
    <lineage>
        <taxon>Bacteria</taxon>
        <taxon>Bacillati</taxon>
        <taxon>Actinomycetota</taxon>
        <taxon>Actinomycetes</taxon>
        <taxon>Streptosporangiales</taxon>
        <taxon>Streptosporangiaceae</taxon>
        <taxon>Nonomuraea</taxon>
    </lineage>
</organism>
<dbReference type="EMBL" id="CP017717">
    <property type="protein sequence ID" value="AQZ62107.1"/>
    <property type="molecule type" value="Genomic_DNA"/>
</dbReference>
<dbReference type="InterPro" id="IPR036513">
    <property type="entry name" value="STAS_dom_sf"/>
</dbReference>
<keyword evidence="3" id="KW-1185">Reference proteome</keyword>
<dbReference type="Gene3D" id="3.30.750.24">
    <property type="entry name" value="STAS domain"/>
    <property type="match status" value="1"/>
</dbReference>
<evidence type="ECO:0000259" key="1">
    <source>
        <dbReference type="PROSITE" id="PS50801"/>
    </source>
</evidence>
<dbReference type="InterPro" id="IPR058548">
    <property type="entry name" value="MlaB-like_STAS"/>
</dbReference>
<accession>A0A1U9ZVZ1</accession>
<dbReference type="SUPFAM" id="SSF52091">
    <property type="entry name" value="SpoIIaa-like"/>
    <property type="match status" value="1"/>
</dbReference>
<dbReference type="OrthoDB" id="3405891at2"/>
<dbReference type="STRING" id="1909395.BKM31_12045"/>
<protein>
    <recommendedName>
        <fullName evidence="1">STAS domain-containing protein</fullName>
    </recommendedName>
</protein>
<dbReference type="Pfam" id="PF13466">
    <property type="entry name" value="STAS_2"/>
    <property type="match status" value="1"/>
</dbReference>
<evidence type="ECO:0000313" key="2">
    <source>
        <dbReference type="EMBL" id="AQZ62107.1"/>
    </source>
</evidence>
<feature type="domain" description="STAS" evidence="1">
    <location>
        <begin position="15"/>
        <end position="88"/>
    </location>
</feature>
<dbReference type="AlphaFoldDB" id="A0A1U9ZVZ1"/>
<dbReference type="PROSITE" id="PS50801">
    <property type="entry name" value="STAS"/>
    <property type="match status" value="1"/>
</dbReference>
<dbReference type="InterPro" id="IPR002645">
    <property type="entry name" value="STAS_dom"/>
</dbReference>
<dbReference type="KEGG" id="noa:BKM31_12045"/>
<dbReference type="Proteomes" id="UP000190797">
    <property type="component" value="Chromosome"/>
</dbReference>
<sequence length="117" mass="12922">MAYISSLLTHGHWSVLRVAGTVDDRRVPALRAQLDTAVDTRPRVAVDLTGCRLTGTRWMSVLLGAARRAHERGHLFAVVSPRPHAARLCLPVLARGGRLLLCESTEQLPKLEPAERR</sequence>
<dbReference type="RefSeq" id="WP_080038250.1">
    <property type="nucleotide sequence ID" value="NZ_CP017717.1"/>
</dbReference>
<evidence type="ECO:0000313" key="3">
    <source>
        <dbReference type="Proteomes" id="UP000190797"/>
    </source>
</evidence>
<proteinExistence type="predicted"/>
<gene>
    <name evidence="2" type="ORF">BKM31_12045</name>
</gene>
<name>A0A1U9ZVZ1_9ACTN</name>
<reference evidence="3" key="1">
    <citation type="journal article" date="2017" name="Med. Chem. Commun.">
        <title>Nonomuraea sp. ATCC 55076 harbours the largest actinomycete chromosome to date and the kistamicin biosynthetic gene cluster.</title>
        <authorList>
            <person name="Nazari B."/>
            <person name="Forneris C.C."/>
            <person name="Gibson M.I."/>
            <person name="Moon K."/>
            <person name="Schramma K.R."/>
            <person name="Seyedsayamdost M.R."/>
        </authorList>
    </citation>
    <scope>NUCLEOTIDE SEQUENCE [LARGE SCALE GENOMIC DNA]</scope>
    <source>
        <strain evidence="3">ATCC 55076</strain>
    </source>
</reference>